<dbReference type="Proteomes" id="UP001431783">
    <property type="component" value="Unassembled WGS sequence"/>
</dbReference>
<evidence type="ECO:0000256" key="2">
    <source>
        <dbReference type="ARBA" id="ARBA00022723"/>
    </source>
</evidence>
<dbReference type="EMBL" id="JARQZJ010000017">
    <property type="protein sequence ID" value="KAK9873258.1"/>
    <property type="molecule type" value="Genomic_DNA"/>
</dbReference>
<dbReference type="InterPro" id="IPR027806">
    <property type="entry name" value="HARBI1_dom"/>
</dbReference>
<evidence type="ECO:0000256" key="1">
    <source>
        <dbReference type="ARBA" id="ARBA00001968"/>
    </source>
</evidence>
<dbReference type="AlphaFoldDB" id="A0AAW1TXW0"/>
<comment type="caution">
    <text evidence="4">The sequence shown here is derived from an EMBL/GenBank/DDBJ whole genome shotgun (WGS) entry which is preliminary data.</text>
</comment>
<reference evidence="4 5" key="1">
    <citation type="submission" date="2023-03" db="EMBL/GenBank/DDBJ databases">
        <title>Genome insight into feeding habits of ladybird beetles.</title>
        <authorList>
            <person name="Li H.-S."/>
            <person name="Huang Y.-H."/>
            <person name="Pang H."/>
        </authorList>
    </citation>
    <scope>NUCLEOTIDE SEQUENCE [LARGE SCALE GENOMIC DNA]</scope>
    <source>
        <strain evidence="4">SYSU_2023b</strain>
        <tissue evidence="4">Whole body</tissue>
    </source>
</reference>
<evidence type="ECO:0000313" key="4">
    <source>
        <dbReference type="EMBL" id="KAK9873258.1"/>
    </source>
</evidence>
<gene>
    <name evidence="4" type="ORF">WA026_021747</name>
</gene>
<proteinExistence type="predicted"/>
<comment type="cofactor">
    <cofactor evidence="1">
        <name>a divalent metal cation</name>
        <dbReference type="ChEBI" id="CHEBI:60240"/>
    </cofactor>
</comment>
<organism evidence="4 5">
    <name type="scientific">Henosepilachna vigintioctopunctata</name>
    <dbReference type="NCBI Taxonomy" id="420089"/>
    <lineage>
        <taxon>Eukaryota</taxon>
        <taxon>Metazoa</taxon>
        <taxon>Ecdysozoa</taxon>
        <taxon>Arthropoda</taxon>
        <taxon>Hexapoda</taxon>
        <taxon>Insecta</taxon>
        <taxon>Pterygota</taxon>
        <taxon>Neoptera</taxon>
        <taxon>Endopterygota</taxon>
        <taxon>Coleoptera</taxon>
        <taxon>Polyphaga</taxon>
        <taxon>Cucujiformia</taxon>
        <taxon>Coccinelloidea</taxon>
        <taxon>Coccinellidae</taxon>
        <taxon>Epilachninae</taxon>
        <taxon>Epilachnini</taxon>
        <taxon>Henosepilachna</taxon>
    </lineage>
</organism>
<keyword evidence="2" id="KW-0479">Metal-binding</keyword>
<evidence type="ECO:0000259" key="3">
    <source>
        <dbReference type="Pfam" id="PF13359"/>
    </source>
</evidence>
<sequence length="120" mass="13674">MLSVQLMEHINIPAPREHPECYVNRRGHHSIQLQAISDAQCKFIHCYAGNVGSVHDARVLRLSEVNDYLNDEHKFPNDCQNASKSIPLELNIVTLRTKWNGGNRGRECLVEPQPNSTYKP</sequence>
<dbReference type="GO" id="GO:0046872">
    <property type="term" value="F:metal ion binding"/>
    <property type="evidence" value="ECO:0007669"/>
    <property type="project" value="UniProtKB-KW"/>
</dbReference>
<feature type="domain" description="DDE Tnp4" evidence="3">
    <location>
        <begin position="9"/>
        <end position="74"/>
    </location>
</feature>
<dbReference type="Pfam" id="PF13359">
    <property type="entry name" value="DDE_Tnp_4"/>
    <property type="match status" value="1"/>
</dbReference>
<accession>A0AAW1TXW0</accession>
<protein>
    <recommendedName>
        <fullName evidence="3">DDE Tnp4 domain-containing protein</fullName>
    </recommendedName>
</protein>
<evidence type="ECO:0000313" key="5">
    <source>
        <dbReference type="Proteomes" id="UP001431783"/>
    </source>
</evidence>
<keyword evidence="5" id="KW-1185">Reference proteome</keyword>
<name>A0AAW1TXW0_9CUCU</name>